<dbReference type="Proteomes" id="UP000054560">
    <property type="component" value="Unassembled WGS sequence"/>
</dbReference>
<dbReference type="EMBL" id="KQ242594">
    <property type="protein sequence ID" value="KNC77946.1"/>
    <property type="molecule type" value="Genomic_DNA"/>
</dbReference>
<dbReference type="PANTHER" id="PTHR12202:SF0">
    <property type="entry name" value="ESF1 HOMOLOG"/>
    <property type="match status" value="1"/>
</dbReference>
<keyword evidence="4" id="KW-1185">Reference proteome</keyword>
<feature type="non-terminal residue" evidence="3">
    <location>
        <position position="1"/>
    </location>
</feature>
<feature type="domain" description="ESF1 RRM" evidence="2">
    <location>
        <begin position="141"/>
        <end position="198"/>
    </location>
</feature>
<feature type="compositionally biased region" description="Acidic residues" evidence="1">
    <location>
        <begin position="121"/>
        <end position="135"/>
    </location>
</feature>
<dbReference type="GO" id="GO:0006364">
    <property type="term" value="P:rRNA processing"/>
    <property type="evidence" value="ECO:0007669"/>
    <property type="project" value="InterPro"/>
</dbReference>
<dbReference type="InterPro" id="IPR056750">
    <property type="entry name" value="RRM_ESF1"/>
</dbReference>
<name>A0A0L0FN78_9EUKA</name>
<dbReference type="eggNOG" id="KOG2318">
    <property type="taxonomic scope" value="Eukaryota"/>
</dbReference>
<feature type="region of interest" description="Disordered" evidence="1">
    <location>
        <begin position="29"/>
        <end position="135"/>
    </location>
</feature>
<dbReference type="GO" id="GO:0003723">
    <property type="term" value="F:RNA binding"/>
    <property type="evidence" value="ECO:0007669"/>
    <property type="project" value="TreeGrafter"/>
</dbReference>
<evidence type="ECO:0000256" key="1">
    <source>
        <dbReference type="SAM" id="MobiDB-lite"/>
    </source>
</evidence>
<dbReference type="OrthoDB" id="431825at2759"/>
<dbReference type="PANTHER" id="PTHR12202">
    <property type="entry name" value="ESF1 HOMOLOG"/>
    <property type="match status" value="1"/>
</dbReference>
<gene>
    <name evidence="3" type="ORF">SARC_09603</name>
</gene>
<evidence type="ECO:0000313" key="4">
    <source>
        <dbReference type="Proteomes" id="UP000054560"/>
    </source>
</evidence>
<sequence length="209" mass="23512">VPRKQDQKLKVDDRFKGMLSEERFQLNHKVDKYGRKEKNTTKDKLTKFYNIEGDDDEAGGDGEEDEDEDGVEHAKVSKQSAEYDPARGIGVVGSSSEESEDSSDEETVKAARKRMGLGAEPESESESEDDDVDWMDEEEQTNRFAVQGMDWDYVRAVDLLCLLESFKPAAGIVKSVKVYPSEFGTERMAKEDIAGPEAYGTIYLSRTSR</sequence>
<accession>A0A0L0FN78</accession>
<organism evidence="3 4">
    <name type="scientific">Sphaeroforma arctica JP610</name>
    <dbReference type="NCBI Taxonomy" id="667725"/>
    <lineage>
        <taxon>Eukaryota</taxon>
        <taxon>Ichthyosporea</taxon>
        <taxon>Ichthyophonida</taxon>
        <taxon>Sphaeroforma</taxon>
    </lineage>
</organism>
<dbReference type="GeneID" id="25910107"/>
<dbReference type="Pfam" id="PF25121">
    <property type="entry name" value="RRM_ESF1"/>
    <property type="match status" value="1"/>
</dbReference>
<feature type="compositionally biased region" description="Acidic residues" evidence="1">
    <location>
        <begin position="52"/>
        <end position="70"/>
    </location>
</feature>
<dbReference type="AlphaFoldDB" id="A0A0L0FN78"/>
<dbReference type="InterPro" id="IPR039754">
    <property type="entry name" value="Esf1"/>
</dbReference>
<reference evidence="3 4" key="1">
    <citation type="submission" date="2011-02" db="EMBL/GenBank/DDBJ databases">
        <title>The Genome Sequence of Sphaeroforma arctica JP610.</title>
        <authorList>
            <consortium name="The Broad Institute Genome Sequencing Platform"/>
            <person name="Russ C."/>
            <person name="Cuomo C."/>
            <person name="Young S.K."/>
            <person name="Zeng Q."/>
            <person name="Gargeya S."/>
            <person name="Alvarado L."/>
            <person name="Berlin A."/>
            <person name="Chapman S.B."/>
            <person name="Chen Z."/>
            <person name="Freedman E."/>
            <person name="Gellesch M."/>
            <person name="Goldberg J."/>
            <person name="Griggs A."/>
            <person name="Gujja S."/>
            <person name="Heilman E."/>
            <person name="Heiman D."/>
            <person name="Howarth C."/>
            <person name="Mehta T."/>
            <person name="Neiman D."/>
            <person name="Pearson M."/>
            <person name="Roberts A."/>
            <person name="Saif S."/>
            <person name="Shea T."/>
            <person name="Shenoy N."/>
            <person name="Sisk P."/>
            <person name="Stolte C."/>
            <person name="Sykes S."/>
            <person name="White J."/>
            <person name="Yandava C."/>
            <person name="Burger G."/>
            <person name="Gray M.W."/>
            <person name="Holland P.W.H."/>
            <person name="King N."/>
            <person name="Lang F.B.F."/>
            <person name="Roger A.J."/>
            <person name="Ruiz-Trillo I."/>
            <person name="Haas B."/>
            <person name="Nusbaum C."/>
            <person name="Birren B."/>
        </authorList>
    </citation>
    <scope>NUCLEOTIDE SEQUENCE [LARGE SCALE GENOMIC DNA]</scope>
    <source>
        <strain evidence="3 4">JP610</strain>
    </source>
</reference>
<proteinExistence type="predicted"/>
<dbReference type="STRING" id="667725.A0A0L0FN78"/>
<protein>
    <recommendedName>
        <fullName evidence="2">ESF1 RRM domain-containing protein</fullName>
    </recommendedName>
</protein>
<feature type="compositionally biased region" description="Basic and acidic residues" evidence="1">
    <location>
        <begin position="29"/>
        <end position="46"/>
    </location>
</feature>
<evidence type="ECO:0000259" key="2">
    <source>
        <dbReference type="Pfam" id="PF25121"/>
    </source>
</evidence>
<evidence type="ECO:0000313" key="3">
    <source>
        <dbReference type="EMBL" id="KNC77946.1"/>
    </source>
</evidence>
<dbReference type="RefSeq" id="XP_014151848.1">
    <property type="nucleotide sequence ID" value="XM_014296373.1"/>
</dbReference>